<feature type="region of interest" description="Disordered" evidence="6">
    <location>
        <begin position="148"/>
        <end position="170"/>
    </location>
</feature>
<dbReference type="Pfam" id="PF00571">
    <property type="entry name" value="CBS"/>
    <property type="match status" value="3"/>
</dbReference>
<dbReference type="InterPro" id="IPR000644">
    <property type="entry name" value="CBS_dom"/>
</dbReference>
<dbReference type="GO" id="GO:0005634">
    <property type="term" value="C:nucleus"/>
    <property type="evidence" value="ECO:0007669"/>
    <property type="project" value="TreeGrafter"/>
</dbReference>
<name>A0AAV6UW20_9ARAC</name>
<dbReference type="GO" id="GO:0005737">
    <property type="term" value="C:cytoplasm"/>
    <property type="evidence" value="ECO:0007669"/>
    <property type="project" value="TreeGrafter"/>
</dbReference>
<dbReference type="SMART" id="SM00116">
    <property type="entry name" value="CBS"/>
    <property type="match status" value="4"/>
</dbReference>
<sequence length="575" mass="63906">MKTVVGDDAKTVELLAAKESEAVKSPAEDSTETVAALVSEVSITLVTKDEHSTQIEMKSLSPESDLQLKTDDEKAKKLKLLEDKSTSIEKPSDASLAVETLDAISVLSLHGSSESEITPPPTCFNWFKKYSSPQRLMSKLMHKREYKIPKSQKSDLPSLDSAVSDPKDSPPEILLEGGAKYYENIFIGAAIFIPPQNEIERIDYATLAEEKIIPAYLGAHPCYDVMPTSGKVIILSVELLVKNAFSALVSNDIKAAPLWDAGYFDFVGMLTISDFINVLRHYYYSSPEDIKDIENQSISTWRRITKVEKPFVKVNGSDSLVQATKLLIQEGVHRIPVFDEKRQSVLFVLTRKRLLHFLSNSLFENFEKTNVKTPSFFRKTIRELKVGTFEDIATVEVSTKVIDALDLFVKRGVSSLPVVEKDNVLIDIFEKFDVFQLAKEQTYHNLDMPIKEAISKADVRETAWICTLDETFGTVINRFVNNKVHRIVVTNEKRAVVGLISLSDVLKFLVLNPLENSGLPSTAETIEEDSEGAVGGTSSEPSPSLETTAKADSIDEESTVSEAVENLKIEDSKAE</sequence>
<evidence type="ECO:0000256" key="3">
    <source>
        <dbReference type="ARBA" id="ARBA00023122"/>
    </source>
</evidence>
<feature type="compositionally biased region" description="Basic and acidic residues" evidence="6">
    <location>
        <begin position="565"/>
        <end position="575"/>
    </location>
</feature>
<comment type="similarity">
    <text evidence="1">Belongs to the 5'-AMP-activated protein kinase gamma subunit family.</text>
</comment>
<evidence type="ECO:0000256" key="2">
    <source>
        <dbReference type="ARBA" id="ARBA00022737"/>
    </source>
</evidence>
<evidence type="ECO:0000259" key="7">
    <source>
        <dbReference type="PROSITE" id="PS51371"/>
    </source>
</evidence>
<comment type="caution">
    <text evidence="8">The sequence shown here is derived from an EMBL/GenBank/DDBJ whole genome shotgun (WGS) entry which is preliminary data.</text>
</comment>
<evidence type="ECO:0000313" key="9">
    <source>
        <dbReference type="Proteomes" id="UP000827092"/>
    </source>
</evidence>
<evidence type="ECO:0000313" key="8">
    <source>
        <dbReference type="EMBL" id="KAG8188632.1"/>
    </source>
</evidence>
<protein>
    <recommendedName>
        <fullName evidence="7">CBS domain-containing protein</fullName>
    </recommendedName>
</protein>
<dbReference type="PROSITE" id="PS51371">
    <property type="entry name" value="CBS"/>
    <property type="match status" value="4"/>
</dbReference>
<dbReference type="InterPro" id="IPR050511">
    <property type="entry name" value="AMPK_gamma/SDS23_families"/>
</dbReference>
<feature type="domain" description="CBS" evidence="7">
    <location>
        <begin position="304"/>
        <end position="364"/>
    </location>
</feature>
<reference evidence="8 9" key="1">
    <citation type="journal article" date="2022" name="Nat. Ecol. Evol.">
        <title>A masculinizing supergene underlies an exaggerated male reproductive morph in a spider.</title>
        <authorList>
            <person name="Hendrickx F."/>
            <person name="De Corte Z."/>
            <person name="Sonet G."/>
            <person name="Van Belleghem S.M."/>
            <person name="Kostlbacher S."/>
            <person name="Vangestel C."/>
        </authorList>
    </citation>
    <scope>NUCLEOTIDE SEQUENCE [LARGE SCALE GENOMIC DNA]</scope>
    <source>
        <strain evidence="8">W744_W776</strain>
    </source>
</reference>
<comment type="subunit">
    <text evidence="4">AMPK is a heterotrimer of an alpha catalytic subunit (PRKAA1 or PRKAA2), a beta (PRKAB1 or PRKAB2) and a gamma non-catalytic subunits (PRKAG1, PRKAG2 or PRKAG3). Interacts with FNIP1 and FNIP2.</text>
</comment>
<feature type="domain" description="CBS" evidence="7">
    <location>
        <begin position="459"/>
        <end position="516"/>
    </location>
</feature>
<dbReference type="EMBL" id="JAFNEN010000235">
    <property type="protein sequence ID" value="KAG8188632.1"/>
    <property type="molecule type" value="Genomic_DNA"/>
</dbReference>
<dbReference type="CDD" id="cd04618">
    <property type="entry name" value="CBS_euAMPK_gamma-like_repeat1"/>
    <property type="match status" value="1"/>
</dbReference>
<feature type="domain" description="CBS" evidence="7">
    <location>
        <begin position="226"/>
        <end position="288"/>
    </location>
</feature>
<accession>A0AAV6UW20</accession>
<evidence type="ECO:0000256" key="1">
    <source>
        <dbReference type="ARBA" id="ARBA00006750"/>
    </source>
</evidence>
<dbReference type="InterPro" id="IPR046342">
    <property type="entry name" value="CBS_dom_sf"/>
</dbReference>
<dbReference type="SUPFAM" id="SSF54631">
    <property type="entry name" value="CBS-domain pair"/>
    <property type="match status" value="2"/>
</dbReference>
<gene>
    <name evidence="8" type="ORF">JTE90_005985</name>
</gene>
<proteinExistence type="inferred from homology"/>
<dbReference type="GO" id="GO:0019887">
    <property type="term" value="F:protein kinase regulator activity"/>
    <property type="evidence" value="ECO:0007669"/>
    <property type="project" value="TreeGrafter"/>
</dbReference>
<dbReference type="AlphaFoldDB" id="A0AAV6UW20"/>
<keyword evidence="2" id="KW-0677">Repeat</keyword>
<feature type="compositionally biased region" description="Low complexity" evidence="6">
    <location>
        <begin position="537"/>
        <end position="548"/>
    </location>
</feature>
<dbReference type="Gene3D" id="3.10.580.10">
    <property type="entry name" value="CBS-domain"/>
    <property type="match status" value="2"/>
</dbReference>
<dbReference type="PANTHER" id="PTHR13780:SF35">
    <property type="entry name" value="LD22662P"/>
    <property type="match status" value="1"/>
</dbReference>
<feature type="domain" description="CBS" evidence="7">
    <location>
        <begin position="388"/>
        <end position="448"/>
    </location>
</feature>
<dbReference type="GO" id="GO:0031588">
    <property type="term" value="C:nucleotide-activated protein kinase complex"/>
    <property type="evidence" value="ECO:0007669"/>
    <property type="project" value="TreeGrafter"/>
</dbReference>
<dbReference type="GO" id="GO:0016208">
    <property type="term" value="F:AMP binding"/>
    <property type="evidence" value="ECO:0007669"/>
    <property type="project" value="TreeGrafter"/>
</dbReference>
<dbReference type="PANTHER" id="PTHR13780">
    <property type="entry name" value="AMP-ACTIVATED PROTEIN KINASE, GAMMA REGULATORY SUBUNIT"/>
    <property type="match status" value="1"/>
</dbReference>
<organism evidence="8 9">
    <name type="scientific">Oedothorax gibbosus</name>
    <dbReference type="NCBI Taxonomy" id="931172"/>
    <lineage>
        <taxon>Eukaryota</taxon>
        <taxon>Metazoa</taxon>
        <taxon>Ecdysozoa</taxon>
        <taxon>Arthropoda</taxon>
        <taxon>Chelicerata</taxon>
        <taxon>Arachnida</taxon>
        <taxon>Araneae</taxon>
        <taxon>Araneomorphae</taxon>
        <taxon>Entelegynae</taxon>
        <taxon>Araneoidea</taxon>
        <taxon>Linyphiidae</taxon>
        <taxon>Erigoninae</taxon>
        <taxon>Oedothorax</taxon>
    </lineage>
</organism>
<evidence type="ECO:0000256" key="5">
    <source>
        <dbReference type="PROSITE-ProRule" id="PRU00703"/>
    </source>
</evidence>
<keyword evidence="3 5" id="KW-0129">CBS domain</keyword>
<evidence type="ECO:0000256" key="4">
    <source>
        <dbReference type="ARBA" id="ARBA00025878"/>
    </source>
</evidence>
<dbReference type="Proteomes" id="UP000827092">
    <property type="component" value="Unassembled WGS sequence"/>
</dbReference>
<feature type="region of interest" description="Disordered" evidence="6">
    <location>
        <begin position="519"/>
        <end position="575"/>
    </location>
</feature>
<dbReference type="GO" id="GO:0019901">
    <property type="term" value="F:protein kinase binding"/>
    <property type="evidence" value="ECO:0007669"/>
    <property type="project" value="TreeGrafter"/>
</dbReference>
<evidence type="ECO:0000256" key="6">
    <source>
        <dbReference type="SAM" id="MobiDB-lite"/>
    </source>
</evidence>
<keyword evidence="9" id="KW-1185">Reference proteome</keyword>